<evidence type="ECO:0000256" key="1">
    <source>
        <dbReference type="ARBA" id="ARBA00004308"/>
    </source>
</evidence>
<evidence type="ECO:0000313" key="6">
    <source>
        <dbReference type="EMBL" id="SDP54468.1"/>
    </source>
</evidence>
<keyword evidence="5" id="KW-0472">Membrane</keyword>
<reference evidence="6 7" key="1">
    <citation type="submission" date="2016-10" db="EMBL/GenBank/DDBJ databases">
        <authorList>
            <person name="de Groot N.N."/>
        </authorList>
    </citation>
    <scope>NUCLEOTIDE SEQUENCE [LARGE SCALE GENOMIC DNA]</scope>
    <source>
        <strain evidence="6 7">DSM 12272</strain>
    </source>
</reference>
<evidence type="ECO:0000313" key="7">
    <source>
        <dbReference type="Proteomes" id="UP000198597"/>
    </source>
</evidence>
<protein>
    <recommendedName>
        <fullName evidence="8">DUF445 family protein</fullName>
    </recommendedName>
</protein>
<dbReference type="OrthoDB" id="9787430at2"/>
<organism evidence="6 7">
    <name type="scientific">Clostridium gasigenes</name>
    <dbReference type="NCBI Taxonomy" id="94869"/>
    <lineage>
        <taxon>Bacteria</taxon>
        <taxon>Bacillati</taxon>
        <taxon>Bacillota</taxon>
        <taxon>Clostridia</taxon>
        <taxon>Eubacteriales</taxon>
        <taxon>Clostridiaceae</taxon>
        <taxon>Clostridium</taxon>
    </lineage>
</organism>
<dbReference type="EMBL" id="FNJM01000007">
    <property type="protein sequence ID" value="SDP54468.1"/>
    <property type="molecule type" value="Genomic_DNA"/>
</dbReference>
<dbReference type="InterPro" id="IPR007383">
    <property type="entry name" value="DUF445"/>
</dbReference>
<accession>A0A1H0TLE8</accession>
<evidence type="ECO:0000256" key="2">
    <source>
        <dbReference type="ARBA" id="ARBA00008053"/>
    </source>
</evidence>
<dbReference type="Proteomes" id="UP000198597">
    <property type="component" value="Unassembled WGS sequence"/>
</dbReference>
<comment type="similarity">
    <text evidence="2">Belongs to the UPF0754 family.</text>
</comment>
<comment type="subcellular location">
    <subcellularLocation>
        <location evidence="1">Endomembrane system</location>
    </subcellularLocation>
</comment>
<dbReference type="GeneID" id="65309933"/>
<dbReference type="PANTHER" id="PTHR35791">
    <property type="entry name" value="UPF0754 MEMBRANE PROTEIN YHEB"/>
    <property type="match status" value="1"/>
</dbReference>
<dbReference type="RefSeq" id="WP_089970355.1">
    <property type="nucleotide sequence ID" value="NZ_CP071376.1"/>
</dbReference>
<evidence type="ECO:0000256" key="3">
    <source>
        <dbReference type="ARBA" id="ARBA00022692"/>
    </source>
</evidence>
<dbReference type="GO" id="GO:0012505">
    <property type="term" value="C:endomembrane system"/>
    <property type="evidence" value="ECO:0007669"/>
    <property type="project" value="UniProtKB-SubCell"/>
</dbReference>
<name>A0A1H0TLE8_9CLOT</name>
<dbReference type="STRING" id="94869.SAMN04488529_10798"/>
<evidence type="ECO:0000256" key="4">
    <source>
        <dbReference type="ARBA" id="ARBA00022989"/>
    </source>
</evidence>
<evidence type="ECO:0008006" key="8">
    <source>
        <dbReference type="Google" id="ProtNLM"/>
    </source>
</evidence>
<gene>
    <name evidence="6" type="ORF">SAMN04488529_10798</name>
</gene>
<dbReference type="Pfam" id="PF04286">
    <property type="entry name" value="DUF445"/>
    <property type="match status" value="1"/>
</dbReference>
<dbReference type="PANTHER" id="PTHR35791:SF1">
    <property type="entry name" value="UPF0754 MEMBRANE PROTEIN YHEB"/>
    <property type="match status" value="1"/>
</dbReference>
<evidence type="ECO:0000256" key="5">
    <source>
        <dbReference type="ARBA" id="ARBA00023136"/>
    </source>
</evidence>
<proteinExistence type="inferred from homology"/>
<dbReference type="AlphaFoldDB" id="A0A1H0TLE8"/>
<keyword evidence="4" id="KW-1133">Transmembrane helix</keyword>
<keyword evidence="7" id="KW-1185">Reference proteome</keyword>
<sequence length="200" mass="22164">MNNLSTILLLTIVGGVIGWITNILAIKLMFRPINPIKIPLLNIEILGLIPKRKKEIAKNIGDVVANDLLSIDDLLNEALDDESKNNITEHIKSKARDVANEKLNIIPAPFRMMVSPYVDDIINKEIGGAVENIGVDIISMAKDKININKIVEEKINELDLEELERIIISICKKEFKHIEILGLVLGGLIGLVQGLIVILL</sequence>
<keyword evidence="3" id="KW-0812">Transmembrane</keyword>